<sequence>MYKRSLLIAVLSILIIIGILMGGMRLVDVHHRIVGETVDNTARVLIAKIGIYNFSVPINISDTHVLLNKSLIIIYNNSVEGLSRTNYGDLLLLYLSTKFHLKESENNSVLYLYNSSLAIGYNGKYIGFVLDKENSSNYTISLLLNLFNSINSSLFTSPYKLQGNFWIEMPRFNISGEIYNKTVIIDIPGNITVKIPSFFYLYGKLDGHSYILESDNTFSLLLIHINGTTELMFGKETIANILSLAKAIL</sequence>
<dbReference type="RefSeq" id="WP_048098777.1">
    <property type="nucleotide sequence ID" value="NZ_JFZT01000017.1"/>
</dbReference>
<dbReference type="Proteomes" id="UP000024332">
    <property type="component" value="Unassembled WGS sequence"/>
</dbReference>
<keyword evidence="1" id="KW-0812">Transmembrane</keyword>
<gene>
    <name evidence="2" type="ORF">CM19_02270</name>
</gene>
<keyword evidence="3" id="KW-1185">Reference proteome</keyword>
<name>A0A031LUL7_9CREN</name>
<evidence type="ECO:0000256" key="1">
    <source>
        <dbReference type="SAM" id="Phobius"/>
    </source>
</evidence>
<dbReference type="STRING" id="1160895.CM19_02270"/>
<keyword evidence="1" id="KW-0472">Membrane</keyword>
<protein>
    <submittedName>
        <fullName evidence="2">Uncharacterized protein</fullName>
    </submittedName>
</protein>
<organism evidence="2 3">
    <name type="scientific">Candidatus Acidianus copahuensis</name>
    <dbReference type="NCBI Taxonomy" id="1160895"/>
    <lineage>
        <taxon>Archaea</taxon>
        <taxon>Thermoproteota</taxon>
        <taxon>Thermoprotei</taxon>
        <taxon>Sulfolobales</taxon>
        <taxon>Sulfolobaceae</taxon>
        <taxon>Acidianus</taxon>
    </lineage>
</organism>
<dbReference type="EMBL" id="JFZT01000017">
    <property type="protein sequence ID" value="EZQ11159.1"/>
    <property type="molecule type" value="Genomic_DNA"/>
</dbReference>
<reference evidence="2 3" key="1">
    <citation type="submission" date="2014-03" db="EMBL/GenBank/DDBJ databases">
        <title>Draft genome sequence of the novel thermoacidophilic archaea Acidianus copahuensis ALE1 strain, isolated from Copahue volcanic area in Neuquen Argentina.</title>
        <authorList>
            <person name="Urbieta M.S."/>
            <person name="Rascovan N."/>
            <person name="Castro C."/>
            <person name="Revale S."/>
            <person name="Giaveno M.A."/>
            <person name="Vazquez M.P."/>
            <person name="Donati E.R."/>
        </authorList>
    </citation>
    <scope>NUCLEOTIDE SEQUENCE [LARGE SCALE GENOMIC DNA]</scope>
    <source>
        <strain evidence="2 3">ALE1</strain>
    </source>
</reference>
<comment type="caution">
    <text evidence="2">The sequence shown here is derived from an EMBL/GenBank/DDBJ whole genome shotgun (WGS) entry which is preliminary data.</text>
</comment>
<feature type="transmembrane region" description="Helical" evidence="1">
    <location>
        <begin position="6"/>
        <end position="27"/>
    </location>
</feature>
<keyword evidence="1" id="KW-1133">Transmembrane helix</keyword>
<evidence type="ECO:0000313" key="3">
    <source>
        <dbReference type="Proteomes" id="UP000024332"/>
    </source>
</evidence>
<evidence type="ECO:0000313" key="2">
    <source>
        <dbReference type="EMBL" id="EZQ11159.1"/>
    </source>
</evidence>
<accession>A0A031LUL7</accession>
<dbReference type="AlphaFoldDB" id="A0A031LUL7"/>
<proteinExistence type="predicted"/>